<evidence type="ECO:0000256" key="7">
    <source>
        <dbReference type="HAMAP-Rule" id="MF_00372"/>
    </source>
</evidence>
<organism evidence="9 10">
    <name type="scientific">Aequorivita ciconiae</name>
    <dbReference type="NCBI Taxonomy" id="2494375"/>
    <lineage>
        <taxon>Bacteria</taxon>
        <taxon>Pseudomonadati</taxon>
        <taxon>Bacteroidota</taxon>
        <taxon>Flavobacteriia</taxon>
        <taxon>Flavobacteriales</taxon>
        <taxon>Flavobacteriaceae</taxon>
        <taxon>Aequorivita</taxon>
    </lineage>
</organism>
<dbReference type="Gene3D" id="2.30.40.10">
    <property type="entry name" value="Urease, subunit C, domain 1"/>
    <property type="match status" value="1"/>
</dbReference>
<feature type="domain" description="Amidohydrolase-related" evidence="8">
    <location>
        <begin position="69"/>
        <end position="409"/>
    </location>
</feature>
<dbReference type="GO" id="GO:0019556">
    <property type="term" value="P:L-histidine catabolic process to glutamate and formamide"/>
    <property type="evidence" value="ECO:0007669"/>
    <property type="project" value="UniProtKB-UniRule"/>
</dbReference>
<comment type="catalytic activity">
    <reaction evidence="7">
        <text>4-imidazolone-5-propanoate + H2O = N-formimidoyl-L-glutamate</text>
        <dbReference type="Rhea" id="RHEA:23660"/>
        <dbReference type="ChEBI" id="CHEBI:15377"/>
        <dbReference type="ChEBI" id="CHEBI:58928"/>
        <dbReference type="ChEBI" id="CHEBI:77893"/>
        <dbReference type="EC" id="3.5.2.7"/>
    </reaction>
</comment>
<dbReference type="GO" id="GO:0050480">
    <property type="term" value="F:imidazolonepropionase activity"/>
    <property type="evidence" value="ECO:0007669"/>
    <property type="project" value="UniProtKB-UniRule"/>
</dbReference>
<dbReference type="KEGG" id="aev:EI546_02285"/>
<protein>
    <recommendedName>
        <fullName evidence="1 7">Imidazolonepropionase</fullName>
        <ecNumber evidence="1 7">3.5.2.7</ecNumber>
    </recommendedName>
    <alternativeName>
        <fullName evidence="7">Imidazolone-5-propionate hydrolase</fullName>
    </alternativeName>
</protein>
<dbReference type="GO" id="GO:0008270">
    <property type="term" value="F:zinc ion binding"/>
    <property type="evidence" value="ECO:0007669"/>
    <property type="project" value="UniProtKB-UniRule"/>
</dbReference>
<comment type="cofactor">
    <cofactor evidence="7">
        <name>Zn(2+)</name>
        <dbReference type="ChEBI" id="CHEBI:29105"/>
    </cofactor>
    <cofactor evidence="7">
        <name>Fe(3+)</name>
        <dbReference type="ChEBI" id="CHEBI:29034"/>
    </cofactor>
    <text evidence="7">Binds 1 zinc or iron ion per subunit.</text>
</comment>
<dbReference type="PANTHER" id="PTHR42752:SF1">
    <property type="entry name" value="IMIDAZOLONEPROPIONASE-RELATED"/>
    <property type="match status" value="1"/>
</dbReference>
<feature type="binding site" evidence="7">
    <location>
        <position position="183"/>
    </location>
    <ligand>
        <name>4-imidazolone-5-propanoate</name>
        <dbReference type="ChEBI" id="CHEBI:77893"/>
    </ligand>
</feature>
<dbReference type="UniPathway" id="UPA00379">
    <property type="reaction ID" value="UER00551"/>
</dbReference>
<keyword evidence="5 7" id="KW-0862">Zinc</keyword>
<evidence type="ECO:0000256" key="6">
    <source>
        <dbReference type="ARBA" id="ARBA00023004"/>
    </source>
</evidence>
<dbReference type="HAMAP" id="MF_00372">
    <property type="entry name" value="HutI"/>
    <property type="match status" value="1"/>
</dbReference>
<feature type="binding site" evidence="7">
    <location>
        <position position="322"/>
    </location>
    <ligand>
        <name>Zn(2+)</name>
        <dbReference type="ChEBI" id="CHEBI:29105"/>
    </ligand>
</feature>
<dbReference type="InterPro" id="IPR032466">
    <property type="entry name" value="Metal_Hydrolase"/>
</dbReference>
<dbReference type="SUPFAM" id="SSF51338">
    <property type="entry name" value="Composite domain of metallo-dependent hydrolases"/>
    <property type="match status" value="1"/>
</dbReference>
<evidence type="ECO:0000313" key="10">
    <source>
        <dbReference type="Proteomes" id="UP000285517"/>
    </source>
</evidence>
<feature type="binding site" evidence="7">
    <location>
        <position position="248"/>
    </location>
    <ligand>
        <name>Fe(3+)</name>
        <dbReference type="ChEBI" id="CHEBI:29034"/>
    </ligand>
</feature>
<dbReference type="SUPFAM" id="SSF51556">
    <property type="entry name" value="Metallo-dependent hydrolases"/>
    <property type="match status" value="1"/>
</dbReference>
<dbReference type="InterPro" id="IPR011059">
    <property type="entry name" value="Metal-dep_hydrolase_composite"/>
</dbReference>
<dbReference type="Pfam" id="PF01979">
    <property type="entry name" value="Amidohydro_1"/>
    <property type="match status" value="1"/>
</dbReference>
<feature type="binding site" evidence="7">
    <location>
        <position position="150"/>
    </location>
    <ligand>
        <name>4-imidazolone-5-propanoate</name>
        <dbReference type="ChEBI" id="CHEBI:77893"/>
    </ligand>
</feature>
<name>A0A410G032_9FLAO</name>
<feature type="binding site" evidence="7">
    <location>
        <position position="324"/>
    </location>
    <ligand>
        <name>N-formimidoyl-L-glutamate</name>
        <dbReference type="ChEBI" id="CHEBI:58928"/>
    </ligand>
</feature>
<proteinExistence type="inferred from homology"/>
<feature type="binding site" evidence="7">
    <location>
        <position position="78"/>
    </location>
    <ligand>
        <name>Fe(3+)</name>
        <dbReference type="ChEBI" id="CHEBI:29034"/>
    </ligand>
</feature>
<dbReference type="InterPro" id="IPR005920">
    <property type="entry name" value="HutI"/>
</dbReference>
<evidence type="ECO:0000256" key="3">
    <source>
        <dbReference type="ARBA" id="ARBA00022801"/>
    </source>
</evidence>
<comment type="subcellular location">
    <subcellularLocation>
        <location evidence="7">Cytoplasm</location>
    </subcellularLocation>
</comment>
<sequence length="412" mass="45328">MKLLLTHIKELLQVREHCPEKLSGDQMKELPTLKNAWLYIEQGIIKDFGKMDKMGPHKGFKTLDCSGKIVLPAWCDSHSHIVYAGNREQEFVDRIKGLSYQQIAEKGGGIINSAKKLQQTSEEDLYCQSATRLEEVMRLGTGAVEIKSGYGLTVEAELKMLRVAKRLAKEYPIAIKTTFLGAHAIPPEYKNDKSGYLDLICEQMLPQVAEDELAEYVDIFCEEGYFSVADMERLLDEAKKYNLIPKVHVNQFNSIGGVEAAVKHGALSVDHLEVMTDEDINALQNTGTMPVALPSCSYFLSIPYAPGRKMIDAGLPLALATDYNPGSTPSGNMNFVVSTACVKMRLTPEEAINAATVNGAYAMGLSHTHGSITKGKIANLIITKEIPSYGYLPYAFGSNLIDSVIINGSEIK</sequence>
<feature type="binding site" evidence="7">
    <location>
        <position position="80"/>
    </location>
    <ligand>
        <name>Zn(2+)</name>
        <dbReference type="ChEBI" id="CHEBI:29105"/>
    </ligand>
</feature>
<dbReference type="GO" id="GO:0019557">
    <property type="term" value="P:L-histidine catabolic process to glutamate and formate"/>
    <property type="evidence" value="ECO:0007669"/>
    <property type="project" value="UniProtKB-UniPathway"/>
</dbReference>
<keyword evidence="3 7" id="KW-0378">Hydrolase</keyword>
<dbReference type="GO" id="GO:0005506">
    <property type="term" value="F:iron ion binding"/>
    <property type="evidence" value="ECO:0007669"/>
    <property type="project" value="UniProtKB-UniRule"/>
</dbReference>
<dbReference type="CDD" id="cd01296">
    <property type="entry name" value="Imidazolone-5PH"/>
    <property type="match status" value="1"/>
</dbReference>
<dbReference type="PANTHER" id="PTHR42752">
    <property type="entry name" value="IMIDAZOLONEPROPIONASE"/>
    <property type="match status" value="1"/>
</dbReference>
<feature type="binding site" evidence="7">
    <location>
        <position position="150"/>
    </location>
    <ligand>
        <name>N-formimidoyl-L-glutamate</name>
        <dbReference type="ChEBI" id="CHEBI:58928"/>
    </ligand>
</feature>
<feature type="binding site" evidence="7">
    <location>
        <position position="248"/>
    </location>
    <ligand>
        <name>Zn(2+)</name>
        <dbReference type="ChEBI" id="CHEBI:29105"/>
    </ligand>
</feature>
<dbReference type="EC" id="3.5.2.7" evidence="1 7"/>
<comment type="function">
    <text evidence="7">Catalyzes the hydrolytic cleavage of the carbon-nitrogen bond in imidazolone-5-propanoate to yield N-formimidoyl-L-glutamate. It is the third step in the universal histidine degradation pathway.</text>
</comment>
<dbReference type="Gene3D" id="3.20.20.140">
    <property type="entry name" value="Metal-dependent hydrolases"/>
    <property type="match status" value="1"/>
</dbReference>
<dbReference type="InterPro" id="IPR006680">
    <property type="entry name" value="Amidohydro-rel"/>
</dbReference>
<accession>A0A410G032</accession>
<evidence type="ECO:0000256" key="4">
    <source>
        <dbReference type="ARBA" id="ARBA00022808"/>
    </source>
</evidence>
<evidence type="ECO:0000256" key="1">
    <source>
        <dbReference type="ARBA" id="ARBA00012864"/>
    </source>
</evidence>
<keyword evidence="4 7" id="KW-0369">Histidine metabolism</keyword>
<evidence type="ECO:0000256" key="5">
    <source>
        <dbReference type="ARBA" id="ARBA00022833"/>
    </source>
</evidence>
<dbReference type="Proteomes" id="UP000285517">
    <property type="component" value="Chromosome"/>
</dbReference>
<keyword evidence="7" id="KW-0963">Cytoplasm</keyword>
<dbReference type="FunFam" id="3.20.20.140:FF:000007">
    <property type="entry name" value="Imidazolonepropionase"/>
    <property type="match status" value="1"/>
</dbReference>
<dbReference type="NCBIfam" id="TIGR01224">
    <property type="entry name" value="hutI"/>
    <property type="match status" value="1"/>
</dbReference>
<keyword evidence="2 7" id="KW-0479">Metal-binding</keyword>
<dbReference type="GO" id="GO:0005737">
    <property type="term" value="C:cytoplasm"/>
    <property type="evidence" value="ECO:0007669"/>
    <property type="project" value="UniProtKB-SubCell"/>
</dbReference>
<feature type="binding site" evidence="7">
    <location>
        <position position="251"/>
    </location>
    <ligand>
        <name>4-imidazolone-5-propanoate</name>
        <dbReference type="ChEBI" id="CHEBI:77893"/>
    </ligand>
</feature>
<evidence type="ECO:0000313" key="9">
    <source>
        <dbReference type="EMBL" id="QAA80627.1"/>
    </source>
</evidence>
<feature type="binding site" evidence="7">
    <location>
        <position position="327"/>
    </location>
    <ligand>
        <name>4-imidazolone-5-propanoate</name>
        <dbReference type="ChEBI" id="CHEBI:77893"/>
    </ligand>
</feature>
<comment type="similarity">
    <text evidence="7">Belongs to the metallo-dependent hydrolases superfamily. HutI family.</text>
</comment>
<dbReference type="OrthoDB" id="9776455at2"/>
<reference evidence="9 10" key="1">
    <citation type="submission" date="2019-01" db="EMBL/GenBank/DDBJ databases">
        <title>Complete genome sequencing of Aequorivita sp. H23M31.</title>
        <authorList>
            <person name="Bae J.-W."/>
        </authorList>
    </citation>
    <scope>NUCLEOTIDE SEQUENCE [LARGE SCALE GENOMIC DNA]</scope>
    <source>
        <strain evidence="9 10">H23M31</strain>
    </source>
</reference>
<feature type="binding site" evidence="7">
    <location>
        <position position="322"/>
    </location>
    <ligand>
        <name>Fe(3+)</name>
        <dbReference type="ChEBI" id="CHEBI:29034"/>
    </ligand>
</feature>
<feature type="binding site" evidence="7">
    <location>
        <position position="80"/>
    </location>
    <ligand>
        <name>Fe(3+)</name>
        <dbReference type="ChEBI" id="CHEBI:29034"/>
    </ligand>
</feature>
<feature type="binding site" evidence="7">
    <location>
        <position position="78"/>
    </location>
    <ligand>
        <name>Zn(2+)</name>
        <dbReference type="ChEBI" id="CHEBI:29105"/>
    </ligand>
</feature>
<evidence type="ECO:0000256" key="2">
    <source>
        <dbReference type="ARBA" id="ARBA00022723"/>
    </source>
</evidence>
<gene>
    <name evidence="7" type="primary">hutI</name>
    <name evidence="9" type="ORF">EI546_02285</name>
</gene>
<feature type="binding site" evidence="7">
    <location>
        <position position="326"/>
    </location>
    <ligand>
        <name>N-formimidoyl-L-glutamate</name>
        <dbReference type="ChEBI" id="CHEBI:58928"/>
    </ligand>
</feature>
<dbReference type="RefSeq" id="WP_128249024.1">
    <property type="nucleotide sequence ID" value="NZ_CP034951.1"/>
</dbReference>
<comment type="pathway">
    <text evidence="7">Amino-acid degradation; L-histidine degradation into L-glutamate; N-formimidoyl-L-glutamate from L-histidine: step 3/3.</text>
</comment>
<feature type="binding site" evidence="7">
    <location>
        <position position="87"/>
    </location>
    <ligand>
        <name>4-imidazolone-5-propanoate</name>
        <dbReference type="ChEBI" id="CHEBI:77893"/>
    </ligand>
</feature>
<dbReference type="AlphaFoldDB" id="A0A410G032"/>
<evidence type="ECO:0000259" key="8">
    <source>
        <dbReference type="Pfam" id="PF01979"/>
    </source>
</evidence>
<keyword evidence="10" id="KW-1185">Reference proteome</keyword>
<dbReference type="EMBL" id="CP034951">
    <property type="protein sequence ID" value="QAA80627.1"/>
    <property type="molecule type" value="Genomic_DNA"/>
</dbReference>
<keyword evidence="6 7" id="KW-0408">Iron</keyword>